<reference evidence="1" key="2">
    <citation type="journal article" date="2007" name="Science">
        <title>Draft genome sequence of the sexually transmitted pathogen Trichomonas vaginalis.</title>
        <authorList>
            <person name="Carlton J.M."/>
            <person name="Hirt R.P."/>
            <person name="Silva J.C."/>
            <person name="Delcher A.L."/>
            <person name="Schatz M."/>
            <person name="Zhao Q."/>
            <person name="Wortman J.R."/>
            <person name="Bidwell S.L."/>
            <person name="Alsmark U.C.M."/>
            <person name="Besteiro S."/>
            <person name="Sicheritz-Ponten T."/>
            <person name="Noel C.J."/>
            <person name="Dacks J.B."/>
            <person name="Foster P.G."/>
            <person name="Simillion C."/>
            <person name="Van de Peer Y."/>
            <person name="Miranda-Saavedra D."/>
            <person name="Barton G.J."/>
            <person name="Westrop G.D."/>
            <person name="Mueller S."/>
            <person name="Dessi D."/>
            <person name="Fiori P.L."/>
            <person name="Ren Q."/>
            <person name="Paulsen I."/>
            <person name="Zhang H."/>
            <person name="Bastida-Corcuera F.D."/>
            <person name="Simoes-Barbosa A."/>
            <person name="Brown M.T."/>
            <person name="Hayes R.D."/>
            <person name="Mukherjee M."/>
            <person name="Okumura C.Y."/>
            <person name="Schneider R."/>
            <person name="Smith A.J."/>
            <person name="Vanacova S."/>
            <person name="Villalvazo M."/>
            <person name="Haas B.J."/>
            <person name="Pertea M."/>
            <person name="Feldblyum T.V."/>
            <person name="Utterback T.R."/>
            <person name="Shu C.L."/>
            <person name="Osoegawa K."/>
            <person name="de Jong P.J."/>
            <person name="Hrdy I."/>
            <person name="Horvathova L."/>
            <person name="Zubacova Z."/>
            <person name="Dolezal P."/>
            <person name="Malik S.B."/>
            <person name="Logsdon J.M. Jr."/>
            <person name="Henze K."/>
            <person name="Gupta A."/>
            <person name="Wang C.C."/>
            <person name="Dunne R.L."/>
            <person name="Upcroft J.A."/>
            <person name="Upcroft P."/>
            <person name="White O."/>
            <person name="Salzberg S.L."/>
            <person name="Tang P."/>
            <person name="Chiu C.-H."/>
            <person name="Lee Y.-S."/>
            <person name="Embley T.M."/>
            <person name="Coombs G.H."/>
            <person name="Mottram J.C."/>
            <person name="Tachezy J."/>
            <person name="Fraser-Liggett C.M."/>
            <person name="Johnson P.J."/>
        </authorList>
    </citation>
    <scope>NUCLEOTIDE SEQUENCE [LARGE SCALE GENOMIC DNA]</scope>
    <source>
        <strain evidence="1">G3</strain>
    </source>
</reference>
<protein>
    <submittedName>
        <fullName evidence="1">Uncharacterized protein</fullName>
    </submittedName>
</protein>
<reference evidence="1" key="1">
    <citation type="submission" date="2006-10" db="EMBL/GenBank/DDBJ databases">
        <authorList>
            <person name="Amadeo P."/>
            <person name="Zhao Q."/>
            <person name="Wortman J."/>
            <person name="Fraser-Liggett C."/>
            <person name="Carlton J."/>
        </authorList>
    </citation>
    <scope>NUCLEOTIDE SEQUENCE</scope>
    <source>
        <strain evidence="1">G3</strain>
    </source>
</reference>
<dbReference type="AlphaFoldDB" id="A2G3T0"/>
<name>A2G3T0_TRIV3</name>
<organism evidence="1 2">
    <name type="scientific">Trichomonas vaginalis (strain ATCC PRA-98 / G3)</name>
    <dbReference type="NCBI Taxonomy" id="412133"/>
    <lineage>
        <taxon>Eukaryota</taxon>
        <taxon>Metamonada</taxon>
        <taxon>Parabasalia</taxon>
        <taxon>Trichomonadida</taxon>
        <taxon>Trichomonadidae</taxon>
        <taxon>Trichomonas</taxon>
    </lineage>
</organism>
<dbReference type="Proteomes" id="UP000001542">
    <property type="component" value="Unassembled WGS sequence"/>
</dbReference>
<proteinExistence type="predicted"/>
<gene>
    <name evidence="1" type="ORF">TVAG_367890</name>
</gene>
<dbReference type="KEGG" id="tva:4745846"/>
<dbReference type="VEuPathDB" id="TrichDB:TVAGG3_0605500"/>
<dbReference type="InParanoid" id="A2G3T0"/>
<sequence>MQVRSIHSLWWQEGQWGMRARERIEIPDPTPTRTLKLPETRVKKKSYNKALIAIYMARFE</sequence>
<accession>A2G3T0</accession>
<evidence type="ECO:0000313" key="2">
    <source>
        <dbReference type="Proteomes" id="UP000001542"/>
    </source>
</evidence>
<evidence type="ECO:0000313" key="1">
    <source>
        <dbReference type="EMBL" id="EAX88191.1"/>
    </source>
</evidence>
<dbReference type="EMBL" id="DS114342">
    <property type="protein sequence ID" value="EAX88191.1"/>
    <property type="molecule type" value="Genomic_DNA"/>
</dbReference>
<keyword evidence="2" id="KW-1185">Reference proteome</keyword>
<dbReference type="VEuPathDB" id="TrichDB:TVAG_367890"/>